<accession>A0A376MPB5</accession>
<name>A0A376MPB5_ECOLX</name>
<evidence type="ECO:0000256" key="1">
    <source>
        <dbReference type="ARBA" id="ARBA00022729"/>
    </source>
</evidence>
<dbReference type="NCBIfam" id="TIGR01409">
    <property type="entry name" value="TAT_signal_seq"/>
    <property type="match status" value="1"/>
</dbReference>
<dbReference type="PROSITE" id="PS51318">
    <property type="entry name" value="TAT"/>
    <property type="match status" value="1"/>
</dbReference>
<proteinExistence type="predicted"/>
<dbReference type="Proteomes" id="UP000254817">
    <property type="component" value="Unassembled WGS sequence"/>
</dbReference>
<sequence length="144" mass="15321">MGRPLKTLFKREHSEEISNPSDNRAFSQVAEVYLSRRRLLQAGTVAGAAAAFPFLLKQENALAKVVSKASGNLGKATTLGFTSLPVSTEDTVIVPEGYIAKPFYKWGDATGIAGNLPVFKTDGSNTTEETGGAGRDAPRRHGVV</sequence>
<dbReference type="AlphaFoldDB" id="A0A376MPB5"/>
<organism evidence="3 4">
    <name type="scientific">Escherichia coli</name>
    <dbReference type="NCBI Taxonomy" id="562"/>
    <lineage>
        <taxon>Bacteria</taxon>
        <taxon>Pseudomonadati</taxon>
        <taxon>Pseudomonadota</taxon>
        <taxon>Gammaproteobacteria</taxon>
        <taxon>Enterobacterales</taxon>
        <taxon>Enterobacteriaceae</taxon>
        <taxon>Escherichia</taxon>
    </lineage>
</organism>
<evidence type="ECO:0000256" key="2">
    <source>
        <dbReference type="SAM" id="MobiDB-lite"/>
    </source>
</evidence>
<keyword evidence="1" id="KW-0732">Signal</keyword>
<protein>
    <submittedName>
        <fullName evidence="3">Putative monomeric alkaline phosphatase PhoX</fullName>
    </submittedName>
</protein>
<evidence type="ECO:0000313" key="4">
    <source>
        <dbReference type="Proteomes" id="UP000254817"/>
    </source>
</evidence>
<dbReference type="EMBL" id="UGAW01000001">
    <property type="protein sequence ID" value="STG52197.1"/>
    <property type="molecule type" value="Genomic_DNA"/>
</dbReference>
<evidence type="ECO:0000313" key="3">
    <source>
        <dbReference type="EMBL" id="STG52197.1"/>
    </source>
</evidence>
<reference evidence="3 4" key="1">
    <citation type="submission" date="2018-06" db="EMBL/GenBank/DDBJ databases">
        <authorList>
            <consortium name="Pathogen Informatics"/>
            <person name="Doyle S."/>
        </authorList>
    </citation>
    <scope>NUCLEOTIDE SEQUENCE [LARGE SCALE GENOMIC DNA]</scope>
    <source>
        <strain evidence="3 4">NCTC11112</strain>
    </source>
</reference>
<dbReference type="InterPro" id="IPR006311">
    <property type="entry name" value="TAT_signal"/>
</dbReference>
<gene>
    <name evidence="3" type="ORF">NCTC11112_02692</name>
</gene>
<dbReference type="InterPro" id="IPR019546">
    <property type="entry name" value="TAT_signal_bac_arc"/>
</dbReference>
<feature type="region of interest" description="Disordered" evidence="2">
    <location>
        <begin position="120"/>
        <end position="144"/>
    </location>
</feature>